<dbReference type="EMBL" id="SLZW01000005">
    <property type="protein sequence ID" value="TCS62556.1"/>
    <property type="molecule type" value="Genomic_DNA"/>
</dbReference>
<evidence type="ECO:0000313" key="2">
    <source>
        <dbReference type="Proteomes" id="UP000295304"/>
    </source>
</evidence>
<name>A0A4R3JBT1_9PROT</name>
<comment type="caution">
    <text evidence="1">The sequence shown here is derived from an EMBL/GenBank/DDBJ whole genome shotgun (WGS) entry which is preliminary data.</text>
</comment>
<dbReference type="RefSeq" id="WP_132939004.1">
    <property type="nucleotide sequence ID" value="NZ_CP119676.1"/>
</dbReference>
<dbReference type="AlphaFoldDB" id="A0A4R3JBT1"/>
<keyword evidence="2" id="KW-1185">Reference proteome</keyword>
<organism evidence="1 2">
    <name type="scientific">Varunaivibrio sulfuroxidans</name>
    <dbReference type="NCBI Taxonomy" id="1773489"/>
    <lineage>
        <taxon>Bacteria</taxon>
        <taxon>Pseudomonadati</taxon>
        <taxon>Pseudomonadota</taxon>
        <taxon>Alphaproteobacteria</taxon>
        <taxon>Rhodospirillales</taxon>
        <taxon>Magnetovibrionaceae</taxon>
        <taxon>Varunaivibrio</taxon>
    </lineage>
</organism>
<protein>
    <submittedName>
        <fullName evidence="1">Uncharacterized protein</fullName>
    </submittedName>
</protein>
<evidence type="ECO:0000313" key="1">
    <source>
        <dbReference type="EMBL" id="TCS62556.1"/>
    </source>
</evidence>
<reference evidence="1 2" key="1">
    <citation type="submission" date="2019-03" db="EMBL/GenBank/DDBJ databases">
        <title>Genomic Encyclopedia of Type Strains, Phase IV (KMG-IV): sequencing the most valuable type-strain genomes for metagenomic binning, comparative biology and taxonomic classification.</title>
        <authorList>
            <person name="Goeker M."/>
        </authorList>
    </citation>
    <scope>NUCLEOTIDE SEQUENCE [LARGE SCALE GENOMIC DNA]</scope>
    <source>
        <strain evidence="1 2">DSM 101688</strain>
    </source>
</reference>
<gene>
    <name evidence="1" type="ORF">EDD55_105102</name>
</gene>
<dbReference type="Proteomes" id="UP000295304">
    <property type="component" value="Unassembled WGS sequence"/>
</dbReference>
<dbReference type="OrthoDB" id="8450901at2"/>
<sequence>MTRRDGLTLDLLSWEPPTLIERFDDARVRTATLRSRIARAVAETLKGSDIPRADIAAAMSDWLGEDVSKAMLDAYASEAREDHTIPFLRLLAMVHVTGDVRLLQMGAELFAHSVVDDKYLPWVEVGQLADRKEDIDKAFEYARRSARRGVKR</sequence>
<proteinExistence type="predicted"/>
<accession>A0A4R3JBT1</accession>